<keyword evidence="3" id="KW-1185">Reference proteome</keyword>
<dbReference type="Pfam" id="PF13432">
    <property type="entry name" value="TPR_16"/>
    <property type="match status" value="1"/>
</dbReference>
<dbReference type="Gene3D" id="1.25.40.10">
    <property type="entry name" value="Tetratricopeptide repeat domain"/>
    <property type="match status" value="1"/>
</dbReference>
<dbReference type="Pfam" id="PF13174">
    <property type="entry name" value="TPR_6"/>
    <property type="match status" value="1"/>
</dbReference>
<comment type="caution">
    <text evidence="2">The sequence shown here is derived from an EMBL/GenBank/DDBJ whole genome shotgun (WGS) entry which is preliminary data.</text>
</comment>
<evidence type="ECO:0000313" key="3">
    <source>
        <dbReference type="Proteomes" id="UP001596492"/>
    </source>
</evidence>
<feature type="coiled-coil region" evidence="1">
    <location>
        <begin position="37"/>
        <end position="99"/>
    </location>
</feature>
<dbReference type="NCBIfam" id="TIGR02795">
    <property type="entry name" value="tol_pal_ybgF"/>
    <property type="match status" value="1"/>
</dbReference>
<protein>
    <recommendedName>
        <fullName evidence="1">Cell division coordinator CpoB</fullName>
    </recommendedName>
</protein>
<dbReference type="SUPFAM" id="SSF48452">
    <property type="entry name" value="TPR-like"/>
    <property type="match status" value="1"/>
</dbReference>
<accession>A0ABW2IKF8</accession>
<feature type="chain" id="PRO_5044904787" description="Cell division coordinator CpoB" evidence="1">
    <location>
        <begin position="30"/>
        <end position="286"/>
    </location>
</feature>
<reference evidence="3" key="1">
    <citation type="journal article" date="2019" name="Int. J. Syst. Evol. Microbiol.">
        <title>The Global Catalogue of Microorganisms (GCM) 10K type strain sequencing project: providing services to taxonomists for standard genome sequencing and annotation.</title>
        <authorList>
            <consortium name="The Broad Institute Genomics Platform"/>
            <consortium name="The Broad Institute Genome Sequencing Center for Infectious Disease"/>
            <person name="Wu L."/>
            <person name="Ma J."/>
        </authorList>
    </citation>
    <scope>NUCLEOTIDE SEQUENCE [LARGE SCALE GENOMIC DNA]</scope>
    <source>
        <strain evidence="3">CCUG 51308</strain>
    </source>
</reference>
<evidence type="ECO:0000256" key="1">
    <source>
        <dbReference type="HAMAP-Rule" id="MF_02066"/>
    </source>
</evidence>
<keyword evidence="1" id="KW-0132">Cell division</keyword>
<comment type="similarity">
    <text evidence="1">Belongs to the CpoB family.</text>
</comment>
<dbReference type="Proteomes" id="UP001596492">
    <property type="component" value="Unassembled WGS sequence"/>
</dbReference>
<keyword evidence="1" id="KW-0732">Signal</keyword>
<keyword evidence="1" id="KW-0574">Periplasm</keyword>
<dbReference type="Gene3D" id="1.20.5.340">
    <property type="match status" value="1"/>
</dbReference>
<name>A0ABW2IKF8_9PROT</name>
<dbReference type="InterPro" id="IPR014162">
    <property type="entry name" value="CpoB_C"/>
</dbReference>
<comment type="function">
    <text evidence="1">Mediates coordination of peptidoglycan synthesis and outer membrane constriction during cell division.</text>
</comment>
<gene>
    <name evidence="2" type="primary">ybgF</name>
    <name evidence="1" type="synonym">cpoB</name>
    <name evidence="2" type="ORF">ACFQS8_08455</name>
</gene>
<organism evidence="2 3">
    <name type="scientific">Hirschia litorea</name>
    <dbReference type="NCBI Taxonomy" id="1199156"/>
    <lineage>
        <taxon>Bacteria</taxon>
        <taxon>Pseudomonadati</taxon>
        <taxon>Pseudomonadota</taxon>
        <taxon>Alphaproteobacteria</taxon>
        <taxon>Hyphomonadales</taxon>
        <taxon>Hyphomonadaceae</taxon>
        <taxon>Hirschia</taxon>
    </lineage>
</organism>
<keyword evidence="1" id="KW-0131">Cell cycle</keyword>
<comment type="subcellular location">
    <subcellularLocation>
        <location evidence="1">Periplasm</location>
    </subcellularLocation>
</comment>
<dbReference type="HAMAP" id="MF_02066">
    <property type="entry name" value="CpoB"/>
    <property type="match status" value="1"/>
</dbReference>
<dbReference type="EMBL" id="JBHTBR010000004">
    <property type="protein sequence ID" value="MFC7291644.1"/>
    <property type="molecule type" value="Genomic_DNA"/>
</dbReference>
<keyword evidence="1" id="KW-0175">Coiled coil</keyword>
<dbReference type="RefSeq" id="WP_382166881.1">
    <property type="nucleotide sequence ID" value="NZ_JBHTBR010000004.1"/>
</dbReference>
<proteinExistence type="inferred from homology"/>
<feature type="signal peptide" evidence="1">
    <location>
        <begin position="1"/>
        <end position="29"/>
    </location>
</feature>
<dbReference type="InterPro" id="IPR034706">
    <property type="entry name" value="CpoB"/>
</dbReference>
<dbReference type="InterPro" id="IPR011990">
    <property type="entry name" value="TPR-like_helical_dom_sf"/>
</dbReference>
<sequence precursor="true">MMRTLRYSTAAVLSPVVVLLTAFTLPAQAQVSADPMAARLQSRMDTIEENIQRATGRVEESGFQVNQLRRRIEVQASEIADLKQELSAQNDRLKKLESIINAPVNAAANAANGPAETTIPLVGATDPSTKAALAAARTIDDEAIASKSTETLSAELPSDPSKLFRQAKNLLLKGDYPAAETAFSHLVETHPEAPEAAEAQYWLGESLLIQEAFPEAAEAYVSLIRTYPDSTKAPDGLVKLARSLRMMGDTTQACGALSELANLYPQTNPMTRSLAKTERDRAGCAE</sequence>
<dbReference type="InterPro" id="IPR019734">
    <property type="entry name" value="TPR_rpt"/>
</dbReference>
<evidence type="ECO:0000313" key="2">
    <source>
        <dbReference type="EMBL" id="MFC7291644.1"/>
    </source>
</evidence>